<dbReference type="RefSeq" id="WP_378157189.1">
    <property type="nucleotide sequence ID" value="NZ_JBHSEC010000022.1"/>
</dbReference>
<proteinExistence type="predicted"/>
<reference evidence="2" key="1">
    <citation type="journal article" date="2019" name="Int. J. Syst. Evol. Microbiol.">
        <title>The Global Catalogue of Microorganisms (GCM) 10K type strain sequencing project: providing services to taxonomists for standard genome sequencing and annotation.</title>
        <authorList>
            <consortium name="The Broad Institute Genomics Platform"/>
            <consortium name="The Broad Institute Genome Sequencing Center for Infectious Disease"/>
            <person name="Wu L."/>
            <person name="Ma J."/>
        </authorList>
    </citation>
    <scope>NUCLEOTIDE SEQUENCE [LARGE SCALE GENOMIC DNA]</scope>
    <source>
        <strain evidence="2">CCUG 59778</strain>
    </source>
</reference>
<accession>A0ABV8X7E2</accession>
<evidence type="ECO:0000313" key="2">
    <source>
        <dbReference type="Proteomes" id="UP001595817"/>
    </source>
</evidence>
<keyword evidence="2" id="KW-1185">Reference proteome</keyword>
<protein>
    <submittedName>
        <fullName evidence="1">Uncharacterized protein</fullName>
    </submittedName>
</protein>
<organism evidence="1 2">
    <name type="scientific">Chungangia koreensis</name>
    <dbReference type="NCBI Taxonomy" id="752657"/>
    <lineage>
        <taxon>Bacteria</taxon>
        <taxon>Bacillati</taxon>
        <taxon>Bacillota</taxon>
        <taxon>Bacilli</taxon>
        <taxon>Lactobacillales</taxon>
        <taxon>Chungangia</taxon>
    </lineage>
</organism>
<gene>
    <name evidence="1" type="ORF">ACFOZY_15615</name>
</gene>
<evidence type="ECO:0000313" key="1">
    <source>
        <dbReference type="EMBL" id="MFC4411818.1"/>
    </source>
</evidence>
<name>A0ABV8X7E2_9LACT</name>
<comment type="caution">
    <text evidence="1">The sequence shown here is derived from an EMBL/GenBank/DDBJ whole genome shotgun (WGS) entry which is preliminary data.</text>
</comment>
<dbReference type="Proteomes" id="UP001595817">
    <property type="component" value="Unassembled WGS sequence"/>
</dbReference>
<sequence length="190" mass="19891">MEYTSALLTSMFENDPLLAKTLFIKKSFFNELTLVDGSGNVVVNIVPSVAGGATVSYADGDTGHLYENVYGSTTLDLPGIENDIVGRPSIFGTENFSQGGDVIGTVSPNFTGDGIHGIGSAGNSFTTSPDLFGSTQVTFSSSMADTYTYSQPFDLQNSFSEVDAISSQISAADLGSATDMVDGLDVLDLF</sequence>
<dbReference type="EMBL" id="JBHSEC010000022">
    <property type="protein sequence ID" value="MFC4411818.1"/>
    <property type="molecule type" value="Genomic_DNA"/>
</dbReference>